<sequence length="450" mass="49631">MLSEPSRVFIICAADCGSLRCRLLRYRGMTASRLRQRRLRYHQQHRHWRRGGDLLGVVNCGAKRLRLGAARVRCLRSNVRRKICSPSAPPPPPQPPAHRAPRLLVRRASPIDWSEPPLPPLPPQRKPALAFPAVAKWEIFLASRTTRTQDWSDGPRCYGNGIDFSPQNVQIHQRRQPCRSAPVIVAADWGADPCAETAWTRRLRPLPPMPEAHLPLTCQIVPERPPSHCGSTDWELALSPSFAPIGPVSRQVKGIRSCVGGCGDIRRRCRRFRKPGRQKTAPVAGVAEPEEEPTAQVCQQFNQILTCYQPFSHFGQLVLVTALRPDDLADSSAPVQSGNSGSTHDSAVSVGDNADSQQFDPVADDDSGVNNGDCADCRSEEGFFTGMPPSDAGCQLVTSNGETAAAVVAAASWESVETLNCRELTPSFDTHPRRRRRCRLGLIRLIGRHC</sequence>
<evidence type="ECO:0000313" key="3">
    <source>
        <dbReference type="Proteomes" id="UP000215902"/>
    </source>
</evidence>
<keyword evidence="3" id="KW-1185">Reference proteome</keyword>
<evidence type="ECO:0000313" key="2">
    <source>
        <dbReference type="EMBL" id="PAA61728.1"/>
    </source>
</evidence>
<feature type="compositionally biased region" description="Polar residues" evidence="1">
    <location>
        <begin position="333"/>
        <end position="346"/>
    </location>
</feature>
<dbReference type="AlphaFoldDB" id="A0A267EJP8"/>
<comment type="caution">
    <text evidence="2">The sequence shown here is derived from an EMBL/GenBank/DDBJ whole genome shotgun (WGS) entry which is preliminary data.</text>
</comment>
<organism evidence="2 3">
    <name type="scientific">Macrostomum lignano</name>
    <dbReference type="NCBI Taxonomy" id="282301"/>
    <lineage>
        <taxon>Eukaryota</taxon>
        <taxon>Metazoa</taxon>
        <taxon>Spiralia</taxon>
        <taxon>Lophotrochozoa</taxon>
        <taxon>Platyhelminthes</taxon>
        <taxon>Rhabditophora</taxon>
        <taxon>Macrostomorpha</taxon>
        <taxon>Macrostomida</taxon>
        <taxon>Macrostomidae</taxon>
        <taxon>Macrostomum</taxon>
    </lineage>
</organism>
<name>A0A267EJP8_9PLAT</name>
<evidence type="ECO:0000256" key="1">
    <source>
        <dbReference type="SAM" id="MobiDB-lite"/>
    </source>
</evidence>
<dbReference type="Proteomes" id="UP000215902">
    <property type="component" value="Unassembled WGS sequence"/>
</dbReference>
<protein>
    <submittedName>
        <fullName evidence="2">Uncharacterized protein</fullName>
    </submittedName>
</protein>
<proteinExistence type="predicted"/>
<feature type="region of interest" description="Disordered" evidence="1">
    <location>
        <begin position="329"/>
        <end position="367"/>
    </location>
</feature>
<reference evidence="2 3" key="1">
    <citation type="submission" date="2017-06" db="EMBL/GenBank/DDBJ databases">
        <title>A platform for efficient transgenesis in Macrostomum lignano, a flatworm model organism for stem cell research.</title>
        <authorList>
            <person name="Berezikov E."/>
        </authorList>
    </citation>
    <scope>NUCLEOTIDE SEQUENCE [LARGE SCALE GENOMIC DNA]</scope>
    <source>
        <strain evidence="2">DV1</strain>
        <tissue evidence="2">Whole organism</tissue>
    </source>
</reference>
<gene>
    <name evidence="2" type="ORF">BOX15_Mlig009005g1</name>
</gene>
<dbReference type="EMBL" id="NIVC01002002">
    <property type="protein sequence ID" value="PAA61728.1"/>
    <property type="molecule type" value="Genomic_DNA"/>
</dbReference>
<accession>A0A267EJP8</accession>